<dbReference type="PANTHER" id="PTHR37804">
    <property type="entry name" value="CDAA REGULATORY PROTEIN CDAR"/>
    <property type="match status" value="1"/>
</dbReference>
<evidence type="ECO:0000313" key="4">
    <source>
        <dbReference type="Proteomes" id="UP000608420"/>
    </source>
</evidence>
<keyword evidence="2" id="KW-0812">Transmembrane</keyword>
<reference evidence="4" key="1">
    <citation type="journal article" date="2019" name="Int. J. Syst. Evol. Microbiol.">
        <title>The Global Catalogue of Microorganisms (GCM) 10K type strain sequencing project: providing services to taxonomists for standard genome sequencing and annotation.</title>
        <authorList>
            <consortium name="The Broad Institute Genomics Platform"/>
            <consortium name="The Broad Institute Genome Sequencing Center for Infectious Disease"/>
            <person name="Wu L."/>
            <person name="Ma J."/>
        </authorList>
    </citation>
    <scope>NUCLEOTIDE SEQUENCE [LARGE SCALE GENOMIC DNA]</scope>
    <source>
        <strain evidence="4">CGMCC 1.15420</strain>
    </source>
</reference>
<accession>A0ABQ1VYY3</accession>
<dbReference type="Proteomes" id="UP000608420">
    <property type="component" value="Unassembled WGS sequence"/>
</dbReference>
<evidence type="ECO:0000256" key="1">
    <source>
        <dbReference type="SAM" id="MobiDB-lite"/>
    </source>
</evidence>
<evidence type="ECO:0008006" key="5">
    <source>
        <dbReference type="Google" id="ProtNLM"/>
    </source>
</evidence>
<sequence length="462" mass="49785">MDKWLSHNNIVKIIALVISIILWAMVHIDSGTTVVTTPDLKPRVIDNVNIQVTGFDSDNYVLYNLDPDKVRLEVKGRKTDLTTNFSNYRVKLNLKDVGPGTFTLPLSTELPPGVQLVSMTPSIVNVTIEPKQTKDLPVTIITKGTPEKGFEVGTPLTSTEIVKVTLPESEIDDLQKVQGIIDITGLNDSLKGKAVKLAAYDKQGEIMKNAEISPDSVDVDVPLNKTYKSIPLEVRQTGQLPAGYVLAGVDTDLKGVVVYGSKEAMEKITSYPITVDLNNYKGNLETKYTLDLTPPAGFEKIEPSSVQVTIKVEPASQKVIDNIPITLLNLGSNLTARFIQPSDKKLSLTVLGTKEQLNGLNAKDVTLEADMSKFGAGIHSVPLKVTLPHYVKLAESEEPLEIEVELTDKDSHPATTDPESPPPHNNNGEGSDHGSTAEGNGDSSGGTDSNNVGNNTDSNSGG</sequence>
<keyword evidence="2" id="KW-1133">Transmembrane helix</keyword>
<dbReference type="RefSeq" id="WP_188831447.1">
    <property type="nucleotide sequence ID" value="NZ_BMIW01000018.1"/>
</dbReference>
<dbReference type="InterPro" id="IPR053154">
    <property type="entry name" value="c-di-AMP_regulator"/>
</dbReference>
<feature type="compositionally biased region" description="Polar residues" evidence="1">
    <location>
        <begin position="425"/>
        <end position="438"/>
    </location>
</feature>
<feature type="transmembrane region" description="Helical" evidence="2">
    <location>
        <begin position="9"/>
        <end position="28"/>
    </location>
</feature>
<dbReference type="Pfam" id="PF07949">
    <property type="entry name" value="YbbR"/>
    <property type="match status" value="3"/>
</dbReference>
<evidence type="ECO:0000256" key="2">
    <source>
        <dbReference type="SAM" id="Phobius"/>
    </source>
</evidence>
<organism evidence="3 4">
    <name type="scientific">Paenibacillus aceti</name>
    <dbReference type="NCBI Taxonomy" id="1820010"/>
    <lineage>
        <taxon>Bacteria</taxon>
        <taxon>Bacillati</taxon>
        <taxon>Bacillota</taxon>
        <taxon>Bacilli</taxon>
        <taxon>Bacillales</taxon>
        <taxon>Paenibacillaceae</taxon>
        <taxon>Paenibacillus</taxon>
    </lineage>
</organism>
<keyword evidence="2" id="KW-0472">Membrane</keyword>
<protein>
    <recommendedName>
        <fullName evidence="5">YbbR-like domain-containing protein YbbR</fullName>
    </recommendedName>
</protein>
<name>A0ABQ1VYY3_9BACL</name>
<evidence type="ECO:0000313" key="3">
    <source>
        <dbReference type="EMBL" id="GGG03048.1"/>
    </source>
</evidence>
<dbReference type="Gene3D" id="2.170.120.40">
    <property type="entry name" value="YbbR-like domain"/>
    <property type="match status" value="2"/>
</dbReference>
<dbReference type="PANTHER" id="PTHR37804:SF1">
    <property type="entry name" value="CDAA REGULATORY PROTEIN CDAR"/>
    <property type="match status" value="1"/>
</dbReference>
<keyword evidence="4" id="KW-1185">Reference proteome</keyword>
<proteinExistence type="predicted"/>
<feature type="compositionally biased region" description="Low complexity" evidence="1">
    <location>
        <begin position="439"/>
        <end position="462"/>
    </location>
</feature>
<dbReference type="Gene3D" id="2.170.120.30">
    <property type="match status" value="2"/>
</dbReference>
<dbReference type="EMBL" id="BMIW01000018">
    <property type="protein sequence ID" value="GGG03048.1"/>
    <property type="molecule type" value="Genomic_DNA"/>
</dbReference>
<dbReference type="InterPro" id="IPR012505">
    <property type="entry name" value="YbbR"/>
</dbReference>
<comment type="caution">
    <text evidence="3">The sequence shown here is derived from an EMBL/GenBank/DDBJ whole genome shotgun (WGS) entry which is preliminary data.</text>
</comment>
<feature type="region of interest" description="Disordered" evidence="1">
    <location>
        <begin position="407"/>
        <end position="462"/>
    </location>
</feature>
<gene>
    <name evidence="3" type="ORF">GCM10010913_26000</name>
</gene>